<dbReference type="Proteomes" id="UP000789396">
    <property type="component" value="Unassembled WGS sequence"/>
</dbReference>
<dbReference type="OrthoDB" id="10258924at2759"/>
<evidence type="ECO:0000313" key="1">
    <source>
        <dbReference type="EMBL" id="CAG8784075.1"/>
    </source>
</evidence>
<reference evidence="1" key="1">
    <citation type="submission" date="2021-06" db="EMBL/GenBank/DDBJ databases">
        <authorList>
            <person name="Kallberg Y."/>
            <person name="Tangrot J."/>
            <person name="Rosling A."/>
        </authorList>
    </citation>
    <scope>NUCLEOTIDE SEQUENCE</scope>
    <source>
        <strain evidence="1">IN212</strain>
    </source>
</reference>
<protein>
    <submittedName>
        <fullName evidence="1">2972_t:CDS:1</fullName>
    </submittedName>
</protein>
<dbReference type="Gene3D" id="2.40.30.20">
    <property type="match status" value="1"/>
</dbReference>
<accession>A0A9N9JKQ3</accession>
<organism evidence="1 2">
    <name type="scientific">Racocetra fulgida</name>
    <dbReference type="NCBI Taxonomy" id="60492"/>
    <lineage>
        <taxon>Eukaryota</taxon>
        <taxon>Fungi</taxon>
        <taxon>Fungi incertae sedis</taxon>
        <taxon>Mucoromycota</taxon>
        <taxon>Glomeromycotina</taxon>
        <taxon>Glomeromycetes</taxon>
        <taxon>Diversisporales</taxon>
        <taxon>Gigasporaceae</taxon>
        <taxon>Racocetra</taxon>
    </lineage>
</organism>
<dbReference type="EMBL" id="CAJVPZ010055149">
    <property type="protein sequence ID" value="CAG8784075.1"/>
    <property type="molecule type" value="Genomic_DNA"/>
</dbReference>
<keyword evidence="2" id="KW-1185">Reference proteome</keyword>
<proteinExistence type="predicted"/>
<name>A0A9N9JKQ3_9GLOM</name>
<gene>
    <name evidence="1" type="ORF">RFULGI_LOCUS16077</name>
</gene>
<dbReference type="AlphaFoldDB" id="A0A9N9JKQ3"/>
<comment type="caution">
    <text evidence="1">The sequence shown here is derived from an EMBL/GenBank/DDBJ whole genome shotgun (WGS) entry which is preliminary data.</text>
</comment>
<sequence>EHMGVVVEIQQLDHSDTGGDGWSMKIGDAKLVLVDCRLGDSISVNGTSSFHQYDQEKKKILWIFI</sequence>
<feature type="non-terminal residue" evidence="1">
    <location>
        <position position="1"/>
    </location>
</feature>
<dbReference type="InterPro" id="IPR023366">
    <property type="entry name" value="ATP_synth_asu-like_sf"/>
</dbReference>
<evidence type="ECO:0000313" key="2">
    <source>
        <dbReference type="Proteomes" id="UP000789396"/>
    </source>
</evidence>